<reference evidence="2 3" key="1">
    <citation type="submission" date="2012-05" db="EMBL/GenBank/DDBJ databases">
        <title>Recombination and specialization in a pathogen metapopulation.</title>
        <authorList>
            <person name="Gardiner A."/>
            <person name="Kemen E."/>
            <person name="Schultz-Larsen T."/>
            <person name="MacLean D."/>
            <person name="Van Oosterhout C."/>
            <person name="Jones J.D.G."/>
        </authorList>
    </citation>
    <scope>NUCLEOTIDE SEQUENCE [LARGE SCALE GENOMIC DNA]</scope>
    <source>
        <strain evidence="2 3">Ac Nc2</strain>
    </source>
</reference>
<dbReference type="EMBL" id="CAIX01000195">
    <property type="protein sequence ID" value="CCI47926.1"/>
    <property type="molecule type" value="Genomic_DNA"/>
</dbReference>
<name>A0A024GNM8_9STRA</name>
<evidence type="ECO:0000256" key="1">
    <source>
        <dbReference type="SAM" id="SignalP"/>
    </source>
</evidence>
<dbReference type="Proteomes" id="UP000053237">
    <property type="component" value="Unassembled WGS sequence"/>
</dbReference>
<keyword evidence="3" id="KW-1185">Reference proteome</keyword>
<sequence length="162" mass="19007">MLKYIVALLCTALLSVAFDENSGTEYDKTAVQQTLQNKVEPNVQSNSMHAPVLWFTKEFSGIPHNDGSLLRHPSFLDRVKKFVKERFPPDFYRNAPEEGDMEMYLKGLLQSTRQYTERRFPGFPFDRFLKIFHSEDHPFVIKTLYTMHLIFLSYLIGLKQEH</sequence>
<evidence type="ECO:0008006" key="4">
    <source>
        <dbReference type="Google" id="ProtNLM"/>
    </source>
</evidence>
<protein>
    <recommendedName>
        <fullName evidence="4">RxLR effector protein</fullName>
    </recommendedName>
</protein>
<accession>A0A024GNM8</accession>
<feature type="chain" id="PRO_5001529605" description="RxLR effector protein" evidence="1">
    <location>
        <begin position="18"/>
        <end position="162"/>
    </location>
</feature>
<comment type="caution">
    <text evidence="2">The sequence shown here is derived from an EMBL/GenBank/DDBJ whole genome shotgun (WGS) entry which is preliminary data.</text>
</comment>
<organism evidence="2 3">
    <name type="scientific">Albugo candida</name>
    <dbReference type="NCBI Taxonomy" id="65357"/>
    <lineage>
        <taxon>Eukaryota</taxon>
        <taxon>Sar</taxon>
        <taxon>Stramenopiles</taxon>
        <taxon>Oomycota</taxon>
        <taxon>Peronosporomycetes</taxon>
        <taxon>Albuginales</taxon>
        <taxon>Albuginaceae</taxon>
        <taxon>Albugo</taxon>
    </lineage>
</organism>
<evidence type="ECO:0000313" key="3">
    <source>
        <dbReference type="Proteomes" id="UP000053237"/>
    </source>
</evidence>
<gene>
    <name evidence="2" type="ORF">BN9_089690</name>
</gene>
<dbReference type="InParanoid" id="A0A024GNM8"/>
<dbReference type="AlphaFoldDB" id="A0A024GNM8"/>
<proteinExistence type="predicted"/>
<keyword evidence="1" id="KW-0732">Signal</keyword>
<feature type="signal peptide" evidence="1">
    <location>
        <begin position="1"/>
        <end position="17"/>
    </location>
</feature>
<evidence type="ECO:0000313" key="2">
    <source>
        <dbReference type="EMBL" id="CCI47926.1"/>
    </source>
</evidence>